<dbReference type="AlphaFoldDB" id="A0A9W6C2G6"/>
<evidence type="ECO:0000256" key="2">
    <source>
        <dbReference type="SAM" id="Phobius"/>
    </source>
</evidence>
<evidence type="ECO:0000313" key="4">
    <source>
        <dbReference type="Proteomes" id="UP001165080"/>
    </source>
</evidence>
<feature type="region of interest" description="Disordered" evidence="1">
    <location>
        <begin position="192"/>
        <end position="228"/>
    </location>
</feature>
<feature type="compositionally biased region" description="Basic residues" evidence="1">
    <location>
        <begin position="202"/>
        <end position="228"/>
    </location>
</feature>
<keyword evidence="2" id="KW-0812">Transmembrane</keyword>
<organism evidence="3 4">
    <name type="scientific">Pleodorina starrii</name>
    <dbReference type="NCBI Taxonomy" id="330485"/>
    <lineage>
        <taxon>Eukaryota</taxon>
        <taxon>Viridiplantae</taxon>
        <taxon>Chlorophyta</taxon>
        <taxon>core chlorophytes</taxon>
        <taxon>Chlorophyceae</taxon>
        <taxon>CS clade</taxon>
        <taxon>Chlamydomonadales</taxon>
        <taxon>Volvocaceae</taxon>
        <taxon>Pleodorina</taxon>
    </lineage>
</organism>
<keyword evidence="4" id="KW-1185">Reference proteome</keyword>
<name>A0A9W6C2G6_9CHLO</name>
<proteinExistence type="predicted"/>
<dbReference type="Proteomes" id="UP001165080">
    <property type="component" value="Unassembled WGS sequence"/>
</dbReference>
<evidence type="ECO:0000313" key="3">
    <source>
        <dbReference type="EMBL" id="GLC63056.1"/>
    </source>
</evidence>
<feature type="transmembrane region" description="Helical" evidence="2">
    <location>
        <begin position="65"/>
        <end position="92"/>
    </location>
</feature>
<gene>
    <name evidence="3" type="primary">PLESTB004211</name>
    <name evidence="3" type="ORF">PLESTB_001976100</name>
</gene>
<protein>
    <submittedName>
        <fullName evidence="3">Uncharacterized protein</fullName>
    </submittedName>
</protein>
<keyword evidence="2" id="KW-1133">Transmembrane helix</keyword>
<accession>A0A9W6C2G6</accession>
<evidence type="ECO:0000256" key="1">
    <source>
        <dbReference type="SAM" id="MobiDB-lite"/>
    </source>
</evidence>
<reference evidence="3 4" key="1">
    <citation type="journal article" date="2023" name="Commun. Biol.">
        <title>Reorganization of the ancestral sex-determining regions during the evolution of trioecy in Pleodorina starrii.</title>
        <authorList>
            <person name="Takahashi K."/>
            <person name="Suzuki S."/>
            <person name="Kawai-Toyooka H."/>
            <person name="Yamamoto K."/>
            <person name="Hamaji T."/>
            <person name="Ootsuki R."/>
            <person name="Yamaguchi H."/>
            <person name="Kawachi M."/>
            <person name="Higashiyama T."/>
            <person name="Nozaki H."/>
        </authorList>
    </citation>
    <scope>NUCLEOTIDE SEQUENCE [LARGE SCALE GENOMIC DNA]</scope>
    <source>
        <strain evidence="3 4">NIES-4479</strain>
    </source>
</reference>
<dbReference type="EMBL" id="BRXU01000081">
    <property type="protein sequence ID" value="GLC63056.1"/>
    <property type="molecule type" value="Genomic_DNA"/>
</dbReference>
<keyword evidence="2" id="KW-0472">Membrane</keyword>
<comment type="caution">
    <text evidence="3">The sequence shown here is derived from an EMBL/GenBank/DDBJ whole genome shotgun (WGS) entry which is preliminary data.</text>
</comment>
<sequence>MANGPLVHRNEPHWQGSVAPAVAWSCAVAAIAILAVGLALQSPWWMFSTPVAVLGAIAGGNSRRFLPMIVCLAVIAVLVLALAIFAPLVVAVPEDAPVRTNTLISALLTMGQQVLEEYRLTDQQLPEVEVTAVERVVTVPAAAAATGFTVGVTNDLAVQRSTLVLDSDFLLGNDGGVVLAAATLLAGAEHLLDPQPTGQSHHTGRKHQPSSPHRRRSGGRGRGHRGRG</sequence>
<feature type="transmembrane region" description="Helical" evidence="2">
    <location>
        <begin position="21"/>
        <end position="45"/>
    </location>
</feature>